<accession>A0A1L7WLS9</accession>
<gene>
    <name evidence="1" type="ORF">PAC_03608</name>
</gene>
<organism evidence="1 2">
    <name type="scientific">Phialocephala subalpina</name>
    <dbReference type="NCBI Taxonomy" id="576137"/>
    <lineage>
        <taxon>Eukaryota</taxon>
        <taxon>Fungi</taxon>
        <taxon>Dikarya</taxon>
        <taxon>Ascomycota</taxon>
        <taxon>Pezizomycotina</taxon>
        <taxon>Leotiomycetes</taxon>
        <taxon>Helotiales</taxon>
        <taxon>Mollisiaceae</taxon>
        <taxon>Phialocephala</taxon>
        <taxon>Phialocephala fortinii species complex</taxon>
    </lineage>
</organism>
<name>A0A1L7WLS9_9HELO</name>
<evidence type="ECO:0008006" key="3">
    <source>
        <dbReference type="Google" id="ProtNLM"/>
    </source>
</evidence>
<dbReference type="OrthoDB" id="6365676at2759"/>
<dbReference type="Gene3D" id="3.30.160.60">
    <property type="entry name" value="Classic Zinc Finger"/>
    <property type="match status" value="1"/>
</dbReference>
<proteinExistence type="predicted"/>
<protein>
    <recommendedName>
        <fullName evidence="3">C2H2-type domain-containing protein</fullName>
    </recommendedName>
</protein>
<keyword evidence="2" id="KW-1185">Reference proteome</keyword>
<dbReference type="EMBL" id="FJOG01000004">
    <property type="protein sequence ID" value="CZR53728.1"/>
    <property type="molecule type" value="Genomic_DNA"/>
</dbReference>
<reference evidence="1 2" key="1">
    <citation type="submission" date="2016-03" db="EMBL/GenBank/DDBJ databases">
        <authorList>
            <person name="Ploux O."/>
        </authorList>
    </citation>
    <scope>NUCLEOTIDE SEQUENCE [LARGE SCALE GENOMIC DNA]</scope>
    <source>
        <strain evidence="1 2">UAMH 11012</strain>
    </source>
</reference>
<evidence type="ECO:0000313" key="2">
    <source>
        <dbReference type="Proteomes" id="UP000184330"/>
    </source>
</evidence>
<dbReference type="Proteomes" id="UP000184330">
    <property type="component" value="Unassembled WGS sequence"/>
</dbReference>
<sequence length="331" mass="37285">MESFCHHCGFWFPTSTAQDAHSHHTSNPPQWLPKAMFIDPSIQIVLEAPWQSVMDPSPASSPSTIEAPWKFVMDSSPPSSPFAEDATWNTMDFSPLPSPDLLPQWVPEAMFTQSPAPVAAEAPWKFTMDSSLQSSPVMPPWSLIKDLIPSPPPAPILESFPEFPNPFMNTHPLSPRILTFPAPNMTIPVVPTIGNWANHLLKTGCSRFGKGCFGNCIPGAEELQNSSRFPLAPGFDEFRNKRKATDNGDAPRKRLRILRPREVPVERVIRNMPHANGKTSCWICNGMFFRIASHLKTHEKECKWKCDGCQETFPRKWILTRHLSHGRPWCL</sequence>
<evidence type="ECO:0000313" key="1">
    <source>
        <dbReference type="EMBL" id="CZR53728.1"/>
    </source>
</evidence>
<dbReference type="AlphaFoldDB" id="A0A1L7WLS9"/>